<feature type="domain" description="Reverse transcriptase" evidence="1">
    <location>
        <begin position="1"/>
        <end position="110"/>
    </location>
</feature>
<comment type="caution">
    <text evidence="2">The sequence shown here is derived from an EMBL/GenBank/DDBJ whole genome shotgun (WGS) entry which is preliminary data.</text>
</comment>
<dbReference type="Gene3D" id="3.10.10.10">
    <property type="entry name" value="HIV Type 1 Reverse Transcriptase, subunit A, domain 1"/>
    <property type="match status" value="1"/>
</dbReference>
<dbReference type="Pfam" id="PF00078">
    <property type="entry name" value="RVT_1"/>
    <property type="match status" value="1"/>
</dbReference>
<dbReference type="OrthoDB" id="2431547at2759"/>
<dbReference type="EMBL" id="SZYD01000014">
    <property type="protein sequence ID" value="KAD4180475.1"/>
    <property type="molecule type" value="Genomic_DNA"/>
</dbReference>
<dbReference type="SUPFAM" id="SSF56672">
    <property type="entry name" value="DNA/RNA polymerases"/>
    <property type="match status" value="1"/>
</dbReference>
<proteinExistence type="predicted"/>
<dbReference type="InterPro" id="IPR053134">
    <property type="entry name" value="RNA-dir_DNA_polymerase"/>
</dbReference>
<evidence type="ECO:0000313" key="3">
    <source>
        <dbReference type="Proteomes" id="UP000326396"/>
    </source>
</evidence>
<dbReference type="InterPro" id="IPR043502">
    <property type="entry name" value="DNA/RNA_pol_sf"/>
</dbReference>
<dbReference type="PROSITE" id="PS50878">
    <property type="entry name" value="RT_POL"/>
    <property type="match status" value="1"/>
</dbReference>
<dbReference type="Proteomes" id="UP000326396">
    <property type="component" value="Linkage Group LG4"/>
</dbReference>
<dbReference type="AlphaFoldDB" id="A0A5N6N447"/>
<dbReference type="InterPro" id="IPR000477">
    <property type="entry name" value="RT_dom"/>
</dbReference>
<dbReference type="Gene3D" id="3.30.70.270">
    <property type="match status" value="1"/>
</dbReference>
<keyword evidence="3" id="KW-1185">Reference proteome</keyword>
<protein>
    <recommendedName>
        <fullName evidence="1">Reverse transcriptase domain-containing protein</fullName>
    </recommendedName>
</protein>
<organism evidence="2 3">
    <name type="scientific">Mikania micrantha</name>
    <name type="common">bitter vine</name>
    <dbReference type="NCBI Taxonomy" id="192012"/>
    <lineage>
        <taxon>Eukaryota</taxon>
        <taxon>Viridiplantae</taxon>
        <taxon>Streptophyta</taxon>
        <taxon>Embryophyta</taxon>
        <taxon>Tracheophyta</taxon>
        <taxon>Spermatophyta</taxon>
        <taxon>Magnoliopsida</taxon>
        <taxon>eudicotyledons</taxon>
        <taxon>Gunneridae</taxon>
        <taxon>Pentapetalae</taxon>
        <taxon>asterids</taxon>
        <taxon>campanulids</taxon>
        <taxon>Asterales</taxon>
        <taxon>Asteraceae</taxon>
        <taxon>Asteroideae</taxon>
        <taxon>Heliantheae alliance</taxon>
        <taxon>Eupatorieae</taxon>
        <taxon>Mikania</taxon>
    </lineage>
</organism>
<gene>
    <name evidence="2" type="ORF">E3N88_29066</name>
</gene>
<dbReference type="PANTHER" id="PTHR24559">
    <property type="entry name" value="TRANSPOSON TY3-I GAG-POL POLYPROTEIN"/>
    <property type="match status" value="1"/>
</dbReference>
<evidence type="ECO:0000259" key="1">
    <source>
        <dbReference type="PROSITE" id="PS50878"/>
    </source>
</evidence>
<name>A0A5N6N447_9ASTR</name>
<dbReference type="CDD" id="cd01647">
    <property type="entry name" value="RT_LTR"/>
    <property type="match status" value="1"/>
</dbReference>
<dbReference type="PANTHER" id="PTHR24559:SF427">
    <property type="entry name" value="RNA-DIRECTED DNA POLYMERASE"/>
    <property type="match status" value="1"/>
</dbReference>
<reference evidence="2 3" key="1">
    <citation type="submission" date="2019-05" db="EMBL/GenBank/DDBJ databases">
        <title>Mikania micrantha, genome provides insights into the molecular mechanism of rapid growth.</title>
        <authorList>
            <person name="Liu B."/>
        </authorList>
    </citation>
    <scope>NUCLEOTIDE SEQUENCE [LARGE SCALE GENOMIC DNA]</scope>
    <source>
        <strain evidence="2">NLD-2019</strain>
        <tissue evidence="2">Leaf</tissue>
    </source>
</reference>
<evidence type="ECO:0000313" key="2">
    <source>
        <dbReference type="EMBL" id="KAD4180475.1"/>
    </source>
</evidence>
<accession>A0A5N6N447</accession>
<dbReference type="InterPro" id="IPR043128">
    <property type="entry name" value="Rev_trsase/Diguanyl_cyclase"/>
</dbReference>
<sequence>MTVQARFQEEDIPKSAFSIRYEHYEFTVMPFGLANAPTASMDMMNRICKLYLDKFIIVFIDDILMYSKRLEDHAKHLRALLELLRHEKLYGKFSKYEFQLTEVQFLGYINNAQGIQVDPSNIETINKWENFKSPTEVRGFLA</sequence>